<sequence>MELCEFKSFLGNPAYEDQDVLIYPGDCLKLMNQLPEGCFCLTVTSPPYNIGKEYESVLSVEDYIAWMTEWIAQVYYCTSTNGAFWLNLGYLSLPNQAKAIPIPYLIWDKVPFYLIQEIVWNYSAGVAGKLFFSPRNEKFLWYIKDANNYTFNLDDVRDPNVKYPHQKKNGKLKCNTKGKNPTDVWQIPKVTSGKNRSSKERTPHPAQFPIQLVSRIILASSNLGDIVFDPFLGSGSTAEAAIRNGRKIIGFEINDLYIDMAIKRIKAFRDEQSNGVEQKSLFELLTDYS</sequence>
<evidence type="ECO:0000259" key="9">
    <source>
        <dbReference type="Pfam" id="PF01555"/>
    </source>
</evidence>
<name>U7QQ16_9CYAN</name>
<dbReference type="GO" id="GO:0009007">
    <property type="term" value="F:site-specific DNA-methyltransferase (adenine-specific) activity"/>
    <property type="evidence" value="ECO:0007669"/>
    <property type="project" value="TreeGrafter"/>
</dbReference>
<accession>U7QQ16</accession>
<keyword evidence="3 10" id="KW-0808">Transferase</keyword>
<dbReference type="AlphaFoldDB" id="U7QQ16"/>
<dbReference type="PRINTS" id="PR00508">
    <property type="entry name" value="S21N4MTFRASE"/>
</dbReference>
<dbReference type="Pfam" id="PF01555">
    <property type="entry name" value="N6_N4_Mtase"/>
    <property type="match status" value="1"/>
</dbReference>
<evidence type="ECO:0000313" key="11">
    <source>
        <dbReference type="Proteomes" id="UP000017127"/>
    </source>
</evidence>
<dbReference type="GO" id="GO:0032259">
    <property type="term" value="P:methylation"/>
    <property type="evidence" value="ECO:0007669"/>
    <property type="project" value="UniProtKB-KW"/>
</dbReference>
<protein>
    <recommendedName>
        <fullName evidence="8">Methyltransferase</fullName>
        <ecNumber evidence="8">2.1.1.-</ecNumber>
    </recommendedName>
</protein>
<evidence type="ECO:0000256" key="7">
    <source>
        <dbReference type="ARBA" id="ARBA00049120"/>
    </source>
</evidence>
<dbReference type="RefSeq" id="WP_023064009.1">
    <property type="nucleotide sequence ID" value="NZ_AUZM01000001.1"/>
</dbReference>
<keyword evidence="5" id="KW-0680">Restriction system</keyword>
<proteinExistence type="inferred from homology"/>
<comment type="similarity">
    <text evidence="1">Belongs to the N(4)/N(6)-methyltransferase family. N(4) subfamily.</text>
</comment>
<dbReference type="InterPro" id="IPR002941">
    <property type="entry name" value="DNA_methylase_N4/N6"/>
</dbReference>
<gene>
    <name evidence="10" type="ORF">M595_0137</name>
</gene>
<dbReference type="InterPro" id="IPR017985">
    <property type="entry name" value="MeTrfase_CN4_CS"/>
</dbReference>
<dbReference type="PATRIC" id="fig|1348334.3.peg.135"/>
<dbReference type="GO" id="GO:0005737">
    <property type="term" value="C:cytoplasm"/>
    <property type="evidence" value="ECO:0007669"/>
    <property type="project" value="TreeGrafter"/>
</dbReference>
<dbReference type="PROSITE" id="PS00093">
    <property type="entry name" value="N4_MTASE"/>
    <property type="match status" value="1"/>
</dbReference>
<dbReference type="Proteomes" id="UP000017127">
    <property type="component" value="Unassembled WGS sequence"/>
</dbReference>
<organism evidence="10 11">
    <name type="scientific">Lyngbya aestuarii BL J</name>
    <dbReference type="NCBI Taxonomy" id="1348334"/>
    <lineage>
        <taxon>Bacteria</taxon>
        <taxon>Bacillati</taxon>
        <taxon>Cyanobacteriota</taxon>
        <taxon>Cyanophyceae</taxon>
        <taxon>Oscillatoriophycideae</taxon>
        <taxon>Oscillatoriales</taxon>
        <taxon>Microcoleaceae</taxon>
        <taxon>Lyngbya</taxon>
    </lineage>
</organism>
<comment type="catalytic activity">
    <reaction evidence="7">
        <text>a 2'-deoxycytidine in DNA + S-adenosyl-L-methionine = an N(4)-methyl-2'-deoxycytidine in DNA + S-adenosyl-L-homocysteine + H(+)</text>
        <dbReference type="Rhea" id="RHEA:16857"/>
        <dbReference type="Rhea" id="RHEA-COMP:11369"/>
        <dbReference type="Rhea" id="RHEA-COMP:13674"/>
        <dbReference type="ChEBI" id="CHEBI:15378"/>
        <dbReference type="ChEBI" id="CHEBI:57856"/>
        <dbReference type="ChEBI" id="CHEBI:59789"/>
        <dbReference type="ChEBI" id="CHEBI:85452"/>
        <dbReference type="ChEBI" id="CHEBI:137933"/>
        <dbReference type="EC" id="2.1.1.113"/>
    </reaction>
</comment>
<dbReference type="EMBL" id="AUZM01000001">
    <property type="protein sequence ID" value="ERT09948.1"/>
    <property type="molecule type" value="Genomic_DNA"/>
</dbReference>
<evidence type="ECO:0000256" key="5">
    <source>
        <dbReference type="ARBA" id="ARBA00022747"/>
    </source>
</evidence>
<comment type="caution">
    <text evidence="10">The sequence shown here is derived from an EMBL/GenBank/DDBJ whole genome shotgun (WGS) entry which is preliminary data.</text>
</comment>
<keyword evidence="4" id="KW-0949">S-adenosyl-L-methionine</keyword>
<evidence type="ECO:0000256" key="8">
    <source>
        <dbReference type="RuleBase" id="RU362026"/>
    </source>
</evidence>
<dbReference type="GO" id="GO:0009307">
    <property type="term" value="P:DNA restriction-modification system"/>
    <property type="evidence" value="ECO:0007669"/>
    <property type="project" value="UniProtKB-KW"/>
</dbReference>
<feature type="domain" description="DNA methylase N-4/N-6" evidence="9">
    <location>
        <begin position="41"/>
        <end position="262"/>
    </location>
</feature>
<evidence type="ECO:0000256" key="3">
    <source>
        <dbReference type="ARBA" id="ARBA00022679"/>
    </source>
</evidence>
<evidence type="ECO:0000256" key="2">
    <source>
        <dbReference type="ARBA" id="ARBA00022603"/>
    </source>
</evidence>
<reference evidence="10 11" key="1">
    <citation type="journal article" date="2013" name="Front. Microbiol.">
        <title>Comparative genomic analyses of the cyanobacterium, Lyngbya aestuarii BL J, a powerful hydrogen producer.</title>
        <authorList>
            <person name="Kothari A."/>
            <person name="Vaughn M."/>
            <person name="Garcia-Pichel F."/>
        </authorList>
    </citation>
    <scope>NUCLEOTIDE SEQUENCE [LARGE SCALE GENOMIC DNA]</scope>
    <source>
        <strain evidence="10 11">BL J</strain>
    </source>
</reference>
<dbReference type="InterPro" id="IPR001091">
    <property type="entry name" value="RM_Methyltransferase"/>
</dbReference>
<dbReference type="Gene3D" id="3.40.50.150">
    <property type="entry name" value="Vaccinia Virus protein VP39"/>
    <property type="match status" value="1"/>
</dbReference>
<keyword evidence="2 10" id="KW-0489">Methyltransferase</keyword>
<dbReference type="GO" id="GO:0003677">
    <property type="term" value="F:DNA binding"/>
    <property type="evidence" value="ECO:0007669"/>
    <property type="project" value="UniProtKB-KW"/>
</dbReference>
<dbReference type="EC" id="2.1.1.-" evidence="8"/>
<dbReference type="OrthoDB" id="9800801at2"/>
<evidence type="ECO:0000313" key="10">
    <source>
        <dbReference type="EMBL" id="ERT09948.1"/>
    </source>
</evidence>
<dbReference type="PANTHER" id="PTHR13370">
    <property type="entry name" value="RNA METHYLASE-RELATED"/>
    <property type="match status" value="1"/>
</dbReference>
<evidence type="ECO:0000256" key="4">
    <source>
        <dbReference type="ARBA" id="ARBA00022691"/>
    </source>
</evidence>
<dbReference type="SUPFAM" id="SSF53335">
    <property type="entry name" value="S-adenosyl-L-methionine-dependent methyltransferases"/>
    <property type="match status" value="1"/>
</dbReference>
<dbReference type="GO" id="GO:0015667">
    <property type="term" value="F:site-specific DNA-methyltransferase (cytosine-N4-specific) activity"/>
    <property type="evidence" value="ECO:0007669"/>
    <property type="project" value="UniProtKB-EC"/>
</dbReference>
<dbReference type="PANTHER" id="PTHR13370:SF3">
    <property type="entry name" value="TRNA (GUANINE(10)-N2)-METHYLTRANSFERASE HOMOLOG"/>
    <property type="match status" value="1"/>
</dbReference>
<dbReference type="InterPro" id="IPR029063">
    <property type="entry name" value="SAM-dependent_MTases_sf"/>
</dbReference>
<dbReference type="GO" id="GO:0008170">
    <property type="term" value="F:N-methyltransferase activity"/>
    <property type="evidence" value="ECO:0007669"/>
    <property type="project" value="InterPro"/>
</dbReference>
<keyword evidence="11" id="KW-1185">Reference proteome</keyword>
<keyword evidence="6" id="KW-0238">DNA-binding</keyword>
<evidence type="ECO:0000256" key="1">
    <source>
        <dbReference type="ARBA" id="ARBA00010203"/>
    </source>
</evidence>
<evidence type="ECO:0000256" key="6">
    <source>
        <dbReference type="ARBA" id="ARBA00023125"/>
    </source>
</evidence>